<evidence type="ECO:0000313" key="4">
    <source>
        <dbReference type="EMBL" id="KAF9471366.1"/>
    </source>
</evidence>
<organism evidence="4 5">
    <name type="scientific">Pholiota conissans</name>
    <dbReference type="NCBI Taxonomy" id="109636"/>
    <lineage>
        <taxon>Eukaryota</taxon>
        <taxon>Fungi</taxon>
        <taxon>Dikarya</taxon>
        <taxon>Basidiomycota</taxon>
        <taxon>Agaricomycotina</taxon>
        <taxon>Agaricomycetes</taxon>
        <taxon>Agaricomycetidae</taxon>
        <taxon>Agaricales</taxon>
        <taxon>Agaricineae</taxon>
        <taxon>Strophariaceae</taxon>
        <taxon>Pholiota</taxon>
    </lineage>
</organism>
<dbReference type="Gene3D" id="3.40.50.720">
    <property type="entry name" value="NAD(P)-binding Rossmann-like Domain"/>
    <property type="match status" value="1"/>
</dbReference>
<gene>
    <name evidence="4" type="ORF">BDN70DRAFT_845394</name>
</gene>
<dbReference type="InterPro" id="IPR036291">
    <property type="entry name" value="NAD(P)-bd_dom_sf"/>
</dbReference>
<dbReference type="EMBL" id="MU155700">
    <property type="protein sequence ID" value="KAF9471366.1"/>
    <property type="molecule type" value="Genomic_DNA"/>
</dbReference>
<evidence type="ECO:0000256" key="3">
    <source>
        <dbReference type="ARBA" id="ARBA00023002"/>
    </source>
</evidence>
<protein>
    <submittedName>
        <fullName evidence="4">NAD(P)-binding protein</fullName>
    </submittedName>
</protein>
<keyword evidence="3" id="KW-0560">Oxidoreductase</keyword>
<accession>A0A9P6CLN3</accession>
<evidence type="ECO:0000256" key="2">
    <source>
        <dbReference type="ARBA" id="ARBA00022857"/>
    </source>
</evidence>
<dbReference type="PANTHER" id="PTHR43544">
    <property type="entry name" value="SHORT-CHAIN DEHYDROGENASE/REDUCTASE"/>
    <property type="match status" value="1"/>
</dbReference>
<dbReference type="PRINTS" id="PR00081">
    <property type="entry name" value="GDHRDH"/>
</dbReference>
<keyword evidence="5" id="KW-1185">Reference proteome</keyword>
<dbReference type="InterPro" id="IPR002347">
    <property type="entry name" value="SDR_fam"/>
</dbReference>
<dbReference type="OrthoDB" id="9876299at2759"/>
<dbReference type="AlphaFoldDB" id="A0A9P6CLN3"/>
<dbReference type="InterPro" id="IPR051468">
    <property type="entry name" value="Fungal_SecMetab_SDRs"/>
</dbReference>
<dbReference type="InterPro" id="IPR020904">
    <property type="entry name" value="Sc_DH/Rdtase_CS"/>
</dbReference>
<keyword evidence="2" id="KW-0521">NADP</keyword>
<comment type="similarity">
    <text evidence="1">Belongs to the short-chain dehydrogenases/reductases (SDR) family.</text>
</comment>
<comment type="caution">
    <text evidence="4">The sequence shown here is derived from an EMBL/GenBank/DDBJ whole genome shotgun (WGS) entry which is preliminary data.</text>
</comment>
<sequence>MSQSLPKIYLVAGATRGIGLALVEDIAKKDPTAIIYAGGRNISASPQLAEAAARYPGRVEIVKYIAGDAETNNAIAKTIKEAHGRVDTVIANAGINNYGAPVHEYPVEQFKDHFAVNTLGPIVLFQSVYTLLQASPSPRFVPVSTMGGSLKLLDNVPKNICTAGYSTSKTALNWVTRKIHFENEWLVAFPLCPSPCSTDMGNDFIKKYMDGQSSIPIRTPDVVAGMMVDIIMASTREKDGGEYHNVQGGRYPW</sequence>
<dbReference type="SUPFAM" id="SSF51735">
    <property type="entry name" value="NAD(P)-binding Rossmann-fold domains"/>
    <property type="match status" value="1"/>
</dbReference>
<dbReference type="PANTHER" id="PTHR43544:SF7">
    <property type="entry name" value="NADB-LER2"/>
    <property type="match status" value="1"/>
</dbReference>
<name>A0A9P6CLN3_9AGAR</name>
<evidence type="ECO:0000313" key="5">
    <source>
        <dbReference type="Proteomes" id="UP000807469"/>
    </source>
</evidence>
<proteinExistence type="inferred from homology"/>
<reference evidence="4" key="1">
    <citation type="submission" date="2020-11" db="EMBL/GenBank/DDBJ databases">
        <authorList>
            <consortium name="DOE Joint Genome Institute"/>
            <person name="Ahrendt S."/>
            <person name="Riley R."/>
            <person name="Andreopoulos W."/>
            <person name="Labutti K."/>
            <person name="Pangilinan J."/>
            <person name="Ruiz-Duenas F.J."/>
            <person name="Barrasa J.M."/>
            <person name="Sanchez-Garcia M."/>
            <person name="Camarero S."/>
            <person name="Miyauchi S."/>
            <person name="Serrano A."/>
            <person name="Linde D."/>
            <person name="Babiker R."/>
            <person name="Drula E."/>
            <person name="Ayuso-Fernandez I."/>
            <person name="Pacheco R."/>
            <person name="Padilla G."/>
            <person name="Ferreira P."/>
            <person name="Barriuso J."/>
            <person name="Kellner H."/>
            <person name="Castanera R."/>
            <person name="Alfaro M."/>
            <person name="Ramirez L."/>
            <person name="Pisabarro A.G."/>
            <person name="Kuo A."/>
            <person name="Tritt A."/>
            <person name="Lipzen A."/>
            <person name="He G."/>
            <person name="Yan M."/>
            <person name="Ng V."/>
            <person name="Cullen D."/>
            <person name="Martin F."/>
            <person name="Rosso M.-N."/>
            <person name="Henrissat B."/>
            <person name="Hibbett D."/>
            <person name="Martinez A.T."/>
            <person name="Grigoriev I.V."/>
        </authorList>
    </citation>
    <scope>NUCLEOTIDE SEQUENCE</scope>
    <source>
        <strain evidence="4">CIRM-BRFM 674</strain>
    </source>
</reference>
<dbReference type="PROSITE" id="PS00061">
    <property type="entry name" value="ADH_SHORT"/>
    <property type="match status" value="1"/>
</dbReference>
<dbReference type="Proteomes" id="UP000807469">
    <property type="component" value="Unassembled WGS sequence"/>
</dbReference>
<dbReference type="GO" id="GO:0005737">
    <property type="term" value="C:cytoplasm"/>
    <property type="evidence" value="ECO:0007669"/>
    <property type="project" value="TreeGrafter"/>
</dbReference>
<dbReference type="Pfam" id="PF00106">
    <property type="entry name" value="adh_short"/>
    <property type="match status" value="1"/>
</dbReference>
<dbReference type="GO" id="GO:0016491">
    <property type="term" value="F:oxidoreductase activity"/>
    <property type="evidence" value="ECO:0007669"/>
    <property type="project" value="UniProtKB-KW"/>
</dbReference>
<evidence type="ECO:0000256" key="1">
    <source>
        <dbReference type="ARBA" id="ARBA00006484"/>
    </source>
</evidence>